<evidence type="ECO:0000313" key="3">
    <source>
        <dbReference type="EMBL" id="KOO22634.1"/>
    </source>
</evidence>
<dbReference type="OrthoDB" id="444265at2759"/>
<feature type="compositionally biased region" description="Basic and acidic residues" evidence="2">
    <location>
        <begin position="1"/>
        <end position="11"/>
    </location>
</feature>
<feature type="compositionally biased region" description="Acidic residues" evidence="2">
    <location>
        <begin position="62"/>
        <end position="75"/>
    </location>
</feature>
<reference evidence="4" key="1">
    <citation type="journal article" date="2015" name="PLoS Genet.">
        <title>Genome Sequence and Transcriptome Analyses of Chrysochromulina tobin: Metabolic Tools for Enhanced Algal Fitness in the Prominent Order Prymnesiales (Haptophyceae).</title>
        <authorList>
            <person name="Hovde B.T."/>
            <person name="Deodato C.R."/>
            <person name="Hunsperger H.M."/>
            <person name="Ryken S.A."/>
            <person name="Yost W."/>
            <person name="Jha R.K."/>
            <person name="Patterson J."/>
            <person name="Monnat R.J. Jr."/>
            <person name="Barlow S.B."/>
            <person name="Starkenburg S.R."/>
            <person name="Cattolico R.A."/>
        </authorList>
    </citation>
    <scope>NUCLEOTIDE SEQUENCE</scope>
    <source>
        <strain evidence="4">CCMP291</strain>
    </source>
</reference>
<accession>A0A0M0J7R3</accession>
<dbReference type="AlphaFoldDB" id="A0A0M0J7R3"/>
<feature type="region of interest" description="Disordered" evidence="2">
    <location>
        <begin position="190"/>
        <end position="266"/>
    </location>
</feature>
<protein>
    <submittedName>
        <fullName evidence="3">Uncharacterized protein</fullName>
    </submittedName>
</protein>
<keyword evidence="1" id="KW-0175">Coiled coil</keyword>
<feature type="coiled-coil region" evidence="1">
    <location>
        <begin position="143"/>
        <end position="170"/>
    </location>
</feature>
<gene>
    <name evidence="3" type="ORF">Ctob_001103</name>
</gene>
<dbReference type="Proteomes" id="UP000037460">
    <property type="component" value="Unassembled WGS sequence"/>
</dbReference>
<sequence>MGDANPAHESDTDAAAAAAAAAARTVAQEQRAEQRAARIAAQTGRSRVTESDLHAAGAGWGFDEDAVDGDAAAEADEDSLGAFSFEQLSAQAKAKGLPLTAKQERLVEQLDKRVTKMEHVKHETERIAAKEVEGLSEGQSAQIERNARALAQLSEQVESIKEQLSVTLRDQLGMRRMLDGKAAEVVAERVRGSDDEYADSDGDDDYFDRTASHRGRGTAHSRQQQQPKAGPHASGRGGGEASAESEASLRAKLSATQAERVEARHG</sequence>
<dbReference type="EMBL" id="JWZX01003265">
    <property type="protein sequence ID" value="KOO22634.1"/>
    <property type="molecule type" value="Genomic_DNA"/>
</dbReference>
<proteinExistence type="predicted"/>
<evidence type="ECO:0000313" key="4">
    <source>
        <dbReference type="Proteomes" id="UP000037460"/>
    </source>
</evidence>
<comment type="caution">
    <text evidence="3">The sequence shown here is derived from an EMBL/GenBank/DDBJ whole genome shotgun (WGS) entry which is preliminary data.</text>
</comment>
<feature type="region of interest" description="Disordered" evidence="2">
    <location>
        <begin position="1"/>
        <end position="75"/>
    </location>
</feature>
<feature type="compositionally biased region" description="Acidic residues" evidence="2">
    <location>
        <begin position="195"/>
        <end position="206"/>
    </location>
</feature>
<name>A0A0M0J7R3_9EUKA</name>
<evidence type="ECO:0000256" key="2">
    <source>
        <dbReference type="SAM" id="MobiDB-lite"/>
    </source>
</evidence>
<keyword evidence="4" id="KW-1185">Reference proteome</keyword>
<evidence type="ECO:0000256" key="1">
    <source>
        <dbReference type="SAM" id="Coils"/>
    </source>
</evidence>
<organism evidence="3 4">
    <name type="scientific">Chrysochromulina tobinii</name>
    <dbReference type="NCBI Taxonomy" id="1460289"/>
    <lineage>
        <taxon>Eukaryota</taxon>
        <taxon>Haptista</taxon>
        <taxon>Haptophyta</taxon>
        <taxon>Prymnesiophyceae</taxon>
        <taxon>Prymnesiales</taxon>
        <taxon>Chrysochromulinaceae</taxon>
        <taxon>Chrysochromulina</taxon>
    </lineage>
</organism>
<feature type="compositionally biased region" description="Low complexity" evidence="2">
    <location>
        <begin position="14"/>
        <end position="29"/>
    </location>
</feature>